<evidence type="ECO:0000256" key="5">
    <source>
        <dbReference type="ARBA" id="ARBA00022801"/>
    </source>
</evidence>
<dbReference type="PANTHER" id="PTHR37984">
    <property type="entry name" value="PROTEIN CBG26694"/>
    <property type="match status" value="1"/>
</dbReference>
<dbReference type="Ensembl" id="ENSSLDT00000030907.1">
    <property type="protein sequence ID" value="ENSSLDP00000030036.1"/>
    <property type="gene ID" value="ENSSLDG00000023163.1"/>
</dbReference>
<dbReference type="Pfam" id="PF17917">
    <property type="entry name" value="RT_RNaseH"/>
    <property type="match status" value="1"/>
</dbReference>
<keyword evidence="6" id="KW-0695">RNA-directed DNA polymerase</keyword>
<dbReference type="InterPro" id="IPR050951">
    <property type="entry name" value="Retrovirus_Pol_polyprotein"/>
</dbReference>
<feature type="domain" description="Reverse transcriptase RNase H-like" evidence="8">
    <location>
        <begin position="111"/>
        <end position="163"/>
    </location>
</feature>
<evidence type="ECO:0000256" key="4">
    <source>
        <dbReference type="ARBA" id="ARBA00022759"/>
    </source>
</evidence>
<evidence type="ECO:0000256" key="2">
    <source>
        <dbReference type="ARBA" id="ARBA00022695"/>
    </source>
</evidence>
<evidence type="ECO:0000313" key="9">
    <source>
        <dbReference type="Ensembl" id="ENSSLDP00000030036.1"/>
    </source>
</evidence>
<sequence length="240" mass="26756">MGNYISSKTRITWYHGVQFQVQFYFPSTCFHLAKVTQHNVSFHYILKPCMALPTDKEGVCHFMGFVTYMSKFIPNLSEEGTPLLKSNVKFSWQPAQKKTFDRLKCFVMQASGLGAMLLKDNRPVTFISRSLIDAATRYAQIEREMLSIVHACTKFNPYIFGKQNSQATSGDVEKANEFNLFYNRFNTASPVPSPTASAAASPAESPPQPDTAAATPSTLGSSLLSFTVEVRAELNRLRPG</sequence>
<reference evidence="9" key="1">
    <citation type="submission" date="2025-08" db="UniProtKB">
        <authorList>
            <consortium name="Ensembl"/>
        </authorList>
    </citation>
    <scope>IDENTIFICATION</scope>
</reference>
<dbReference type="STRING" id="1841481.ENSSLDP00000030036"/>
<accession>A0A3B4YP43</accession>
<evidence type="ECO:0000259" key="8">
    <source>
        <dbReference type="Pfam" id="PF17917"/>
    </source>
</evidence>
<dbReference type="InterPro" id="IPR041373">
    <property type="entry name" value="RT_RNaseH"/>
</dbReference>
<dbReference type="GO" id="GO:0003964">
    <property type="term" value="F:RNA-directed DNA polymerase activity"/>
    <property type="evidence" value="ECO:0007669"/>
    <property type="project" value="UniProtKB-KW"/>
</dbReference>
<keyword evidence="5" id="KW-0378">Hydrolase</keyword>
<dbReference type="GO" id="GO:0016787">
    <property type="term" value="F:hydrolase activity"/>
    <property type="evidence" value="ECO:0007669"/>
    <property type="project" value="UniProtKB-KW"/>
</dbReference>
<reference evidence="9" key="2">
    <citation type="submission" date="2025-09" db="UniProtKB">
        <authorList>
            <consortium name="Ensembl"/>
        </authorList>
    </citation>
    <scope>IDENTIFICATION</scope>
</reference>
<evidence type="ECO:0000313" key="10">
    <source>
        <dbReference type="Proteomes" id="UP000261360"/>
    </source>
</evidence>
<dbReference type="InterPro" id="IPR043502">
    <property type="entry name" value="DNA/RNA_pol_sf"/>
</dbReference>
<dbReference type="Gene3D" id="3.30.70.270">
    <property type="match status" value="1"/>
</dbReference>
<name>A0A3B4YP43_SERLL</name>
<organism evidence="9 10">
    <name type="scientific">Seriola lalandi dorsalis</name>
    <dbReference type="NCBI Taxonomy" id="1841481"/>
    <lineage>
        <taxon>Eukaryota</taxon>
        <taxon>Metazoa</taxon>
        <taxon>Chordata</taxon>
        <taxon>Craniata</taxon>
        <taxon>Vertebrata</taxon>
        <taxon>Euteleostomi</taxon>
        <taxon>Actinopterygii</taxon>
        <taxon>Neopterygii</taxon>
        <taxon>Teleostei</taxon>
        <taxon>Neoteleostei</taxon>
        <taxon>Acanthomorphata</taxon>
        <taxon>Carangaria</taxon>
        <taxon>Carangiformes</taxon>
        <taxon>Carangidae</taxon>
        <taxon>Seriola</taxon>
    </lineage>
</organism>
<keyword evidence="2" id="KW-0548">Nucleotidyltransferase</keyword>
<feature type="region of interest" description="Disordered" evidence="7">
    <location>
        <begin position="190"/>
        <end position="218"/>
    </location>
</feature>
<evidence type="ECO:0000256" key="3">
    <source>
        <dbReference type="ARBA" id="ARBA00022722"/>
    </source>
</evidence>
<dbReference type="AlphaFoldDB" id="A0A3B4YP43"/>
<keyword evidence="1" id="KW-0808">Transferase</keyword>
<dbReference type="InterPro" id="IPR043128">
    <property type="entry name" value="Rev_trsase/Diguanyl_cyclase"/>
</dbReference>
<dbReference type="Proteomes" id="UP000261360">
    <property type="component" value="Unplaced"/>
</dbReference>
<dbReference type="SUPFAM" id="SSF56672">
    <property type="entry name" value="DNA/RNA polymerases"/>
    <property type="match status" value="1"/>
</dbReference>
<evidence type="ECO:0000256" key="7">
    <source>
        <dbReference type="SAM" id="MobiDB-lite"/>
    </source>
</evidence>
<evidence type="ECO:0000256" key="1">
    <source>
        <dbReference type="ARBA" id="ARBA00022679"/>
    </source>
</evidence>
<keyword evidence="4" id="KW-0255">Endonuclease</keyword>
<keyword evidence="3" id="KW-0540">Nuclease</keyword>
<keyword evidence="10" id="KW-1185">Reference proteome</keyword>
<dbReference type="PANTHER" id="PTHR37984:SF8">
    <property type="entry name" value="CCHC-TYPE DOMAIN-CONTAINING PROTEIN"/>
    <property type="match status" value="1"/>
</dbReference>
<evidence type="ECO:0000256" key="6">
    <source>
        <dbReference type="ARBA" id="ARBA00022918"/>
    </source>
</evidence>
<feature type="compositionally biased region" description="Low complexity" evidence="7">
    <location>
        <begin position="190"/>
        <end position="203"/>
    </location>
</feature>
<proteinExistence type="predicted"/>
<protein>
    <recommendedName>
        <fullName evidence="8">Reverse transcriptase RNase H-like domain-containing protein</fullName>
    </recommendedName>
</protein>
<dbReference type="GO" id="GO:0004519">
    <property type="term" value="F:endonuclease activity"/>
    <property type="evidence" value="ECO:0007669"/>
    <property type="project" value="UniProtKB-KW"/>
</dbReference>